<evidence type="ECO:0000256" key="7">
    <source>
        <dbReference type="SAM" id="Phobius"/>
    </source>
</evidence>
<dbReference type="GO" id="GO:0012505">
    <property type="term" value="C:endomembrane system"/>
    <property type="evidence" value="ECO:0007669"/>
    <property type="project" value="UniProtKB-SubCell"/>
</dbReference>
<feature type="transmembrane region" description="Helical" evidence="7">
    <location>
        <begin position="12"/>
        <end position="38"/>
    </location>
</feature>
<dbReference type="SUPFAM" id="SSF81338">
    <property type="entry name" value="Aquaporin-like"/>
    <property type="match status" value="1"/>
</dbReference>
<evidence type="ECO:0000256" key="1">
    <source>
        <dbReference type="ARBA" id="ARBA00004127"/>
    </source>
</evidence>
<dbReference type="Pfam" id="PF00230">
    <property type="entry name" value="MIP"/>
    <property type="match status" value="1"/>
</dbReference>
<dbReference type="GO" id="GO:0019755">
    <property type="term" value="P:one-carbon compound transport"/>
    <property type="evidence" value="ECO:0007669"/>
    <property type="project" value="UniProtKB-ARBA"/>
</dbReference>
<evidence type="ECO:0000256" key="3">
    <source>
        <dbReference type="ARBA" id="ARBA00022692"/>
    </source>
</evidence>
<proteinExistence type="predicted"/>
<dbReference type="GO" id="GO:0016020">
    <property type="term" value="C:membrane"/>
    <property type="evidence" value="ECO:0007669"/>
    <property type="project" value="InterPro"/>
</dbReference>
<dbReference type="GO" id="GO:0005737">
    <property type="term" value="C:cytoplasm"/>
    <property type="evidence" value="ECO:0007669"/>
    <property type="project" value="UniProtKB-ARBA"/>
</dbReference>
<sequence>MLLQLFTEFIGTFIFLGVILKTGDALAIGLTLAAVIYFGGKVSGGHFNPAVSFMMLLSNKIDVAKFVAFIIAQLLGGTAALVFHTYTK</sequence>
<evidence type="ECO:0000256" key="5">
    <source>
        <dbReference type="ARBA" id="ARBA00022989"/>
    </source>
</evidence>
<name>A0A6C0KS78_9ZZZZ</name>
<keyword evidence="5 7" id="KW-1133">Transmembrane helix</keyword>
<evidence type="ECO:0000256" key="2">
    <source>
        <dbReference type="ARBA" id="ARBA00022448"/>
    </source>
</evidence>
<dbReference type="InterPro" id="IPR023271">
    <property type="entry name" value="Aquaporin-like"/>
</dbReference>
<evidence type="ECO:0008006" key="10">
    <source>
        <dbReference type="Google" id="ProtNLM"/>
    </source>
</evidence>
<feature type="transmembrane region" description="Helical" evidence="7">
    <location>
        <begin position="63"/>
        <end position="83"/>
    </location>
</feature>
<dbReference type="Gene3D" id="1.20.1080.10">
    <property type="entry name" value="Glycerol uptake facilitator protein"/>
    <property type="match status" value="1"/>
</dbReference>
<evidence type="ECO:0000256" key="4">
    <source>
        <dbReference type="ARBA" id="ARBA00022737"/>
    </source>
</evidence>
<dbReference type="AlphaFoldDB" id="A0A6C0KS78"/>
<keyword evidence="2" id="KW-0813">Transport</keyword>
<dbReference type="PANTHER" id="PTHR45665">
    <property type="entry name" value="AQUAPORIN-8"/>
    <property type="match status" value="1"/>
</dbReference>
<comment type="subcellular location">
    <subcellularLocation>
        <location evidence="1">Endomembrane system</location>
        <topology evidence="1">Multi-pass membrane protein</topology>
    </subcellularLocation>
</comment>
<organism evidence="9">
    <name type="scientific">viral metagenome</name>
    <dbReference type="NCBI Taxonomy" id="1070528"/>
    <lineage>
        <taxon>unclassified sequences</taxon>
        <taxon>metagenomes</taxon>
        <taxon>organismal metagenomes</taxon>
    </lineage>
</organism>
<dbReference type="InterPro" id="IPR000425">
    <property type="entry name" value="MIP"/>
</dbReference>
<evidence type="ECO:0000313" key="8">
    <source>
        <dbReference type="EMBL" id="QHT11337.1"/>
    </source>
</evidence>
<keyword evidence="4" id="KW-0677">Repeat</keyword>
<dbReference type="EMBL" id="MN739534">
    <property type="protein sequence ID" value="QHT11337.1"/>
    <property type="molecule type" value="Genomic_DNA"/>
</dbReference>
<evidence type="ECO:0000256" key="6">
    <source>
        <dbReference type="ARBA" id="ARBA00023136"/>
    </source>
</evidence>
<dbReference type="PANTHER" id="PTHR45665:SF9">
    <property type="entry name" value="AQUAPORIN-8"/>
    <property type="match status" value="1"/>
</dbReference>
<keyword evidence="3 7" id="KW-0812">Transmembrane</keyword>
<accession>A0A6C0KS78</accession>
<dbReference type="EMBL" id="MN740952">
    <property type="protein sequence ID" value="QHU19557.1"/>
    <property type="molecule type" value="Genomic_DNA"/>
</dbReference>
<dbReference type="InterPro" id="IPR034294">
    <property type="entry name" value="Aquaporin_transptr"/>
</dbReference>
<protein>
    <recommendedName>
        <fullName evidence="10">Major intrinsic protein</fullName>
    </recommendedName>
</protein>
<dbReference type="GO" id="GO:0015250">
    <property type="term" value="F:water channel activity"/>
    <property type="evidence" value="ECO:0007669"/>
    <property type="project" value="TreeGrafter"/>
</dbReference>
<evidence type="ECO:0000313" key="9">
    <source>
        <dbReference type="EMBL" id="QHU19557.1"/>
    </source>
</evidence>
<reference evidence="9" key="1">
    <citation type="journal article" date="2020" name="Nature">
        <title>Giant virus diversity and host interactions through global metagenomics.</title>
        <authorList>
            <person name="Schulz F."/>
            <person name="Roux S."/>
            <person name="Paez-Espino D."/>
            <person name="Jungbluth S."/>
            <person name="Walsh D.A."/>
            <person name="Denef V.J."/>
            <person name="McMahon K.D."/>
            <person name="Konstantinidis K.T."/>
            <person name="Eloe-Fadrosh E.A."/>
            <person name="Kyrpides N.C."/>
            <person name="Woyke T."/>
        </authorList>
    </citation>
    <scope>NUCLEOTIDE SEQUENCE</scope>
    <source>
        <strain evidence="8">GVMAG-M-3300023174-116</strain>
        <strain evidence="9">GVMAG-S-3300013014-113</strain>
    </source>
</reference>
<keyword evidence="6 7" id="KW-0472">Membrane</keyword>